<accession>A0A0N4VJZ8</accession>
<organism evidence="5">
    <name type="scientific">Enterobius vermicularis</name>
    <name type="common">Human pinworm</name>
    <dbReference type="NCBI Taxonomy" id="51028"/>
    <lineage>
        <taxon>Eukaryota</taxon>
        <taxon>Metazoa</taxon>
        <taxon>Ecdysozoa</taxon>
        <taxon>Nematoda</taxon>
        <taxon>Chromadorea</taxon>
        <taxon>Rhabditida</taxon>
        <taxon>Spirurina</taxon>
        <taxon>Oxyuridomorpha</taxon>
        <taxon>Oxyuroidea</taxon>
        <taxon>Oxyuridae</taxon>
        <taxon>Enterobius</taxon>
    </lineage>
</organism>
<evidence type="ECO:0000313" key="5">
    <source>
        <dbReference type="WBParaSite" id="EVEC_0001116901-mRNA-1"/>
    </source>
</evidence>
<feature type="coiled-coil region" evidence="1">
    <location>
        <begin position="141"/>
        <end position="175"/>
    </location>
</feature>
<reference evidence="3 4" key="2">
    <citation type="submission" date="2018-10" db="EMBL/GenBank/DDBJ databases">
        <authorList>
            <consortium name="Pathogen Informatics"/>
        </authorList>
    </citation>
    <scope>NUCLEOTIDE SEQUENCE [LARGE SCALE GENOMIC DNA]</scope>
</reference>
<gene>
    <name evidence="3" type="ORF">EVEC_LOCUS10494</name>
</gene>
<keyword evidence="1" id="KW-0175">Coiled coil</keyword>
<evidence type="ECO:0000313" key="3">
    <source>
        <dbReference type="EMBL" id="VDD95743.1"/>
    </source>
</evidence>
<dbReference type="EMBL" id="UXUI01010897">
    <property type="protein sequence ID" value="VDD95743.1"/>
    <property type="molecule type" value="Genomic_DNA"/>
</dbReference>
<reference evidence="5" key="1">
    <citation type="submission" date="2017-02" db="UniProtKB">
        <authorList>
            <consortium name="WormBaseParasite"/>
        </authorList>
    </citation>
    <scope>IDENTIFICATION</scope>
</reference>
<proteinExistence type="predicted"/>
<sequence length="182" mass="20824">MEVGNDSKHDVDEVATSSESISSSQTELFQKFLILEMQSELLKYFSANTGRVEDETGKEAQTLCHLKDEALRAEEEVGKGFEELRKVLSVVERSLNAEEQNKLNEAKDYFKSKSEVARLETELQTFIAKHGADLDSSIALRNDQAEALARTKNYLEQLETRNMELKQKLRASKEQWELVDNY</sequence>
<dbReference type="WBParaSite" id="EVEC_0001116901-mRNA-1">
    <property type="protein sequence ID" value="EVEC_0001116901-mRNA-1"/>
    <property type="gene ID" value="EVEC_0001116901"/>
</dbReference>
<keyword evidence="4" id="KW-1185">Reference proteome</keyword>
<dbReference type="Proteomes" id="UP000274131">
    <property type="component" value="Unassembled WGS sequence"/>
</dbReference>
<feature type="region of interest" description="Disordered" evidence="2">
    <location>
        <begin position="1"/>
        <end position="24"/>
    </location>
</feature>
<dbReference type="AlphaFoldDB" id="A0A0N4VJZ8"/>
<evidence type="ECO:0000256" key="2">
    <source>
        <dbReference type="SAM" id="MobiDB-lite"/>
    </source>
</evidence>
<evidence type="ECO:0000313" key="4">
    <source>
        <dbReference type="Proteomes" id="UP000274131"/>
    </source>
</evidence>
<feature type="compositionally biased region" description="Basic and acidic residues" evidence="2">
    <location>
        <begin position="1"/>
        <end position="12"/>
    </location>
</feature>
<name>A0A0N4VJZ8_ENTVE</name>
<protein>
    <submittedName>
        <fullName evidence="5">RH1 domain-containing protein</fullName>
    </submittedName>
</protein>
<evidence type="ECO:0000256" key="1">
    <source>
        <dbReference type="SAM" id="Coils"/>
    </source>
</evidence>